<comment type="caution">
    <text evidence="3">The sequence shown here is derived from an EMBL/GenBank/DDBJ whole genome shotgun (WGS) entry which is preliminary data.</text>
</comment>
<keyword evidence="2" id="KW-0808">Transferase</keyword>
<protein>
    <recommendedName>
        <fullName evidence="2">RTX toxin-activating lysine-acyltransferase</fullName>
        <ecNumber evidence="2">2.3.1.-</ecNumber>
    </recommendedName>
</protein>
<keyword evidence="2" id="KW-0963">Cytoplasm</keyword>
<comment type="function">
    <text evidence="2">Involved in fatty acylation of protoxin at internal lysine residues, thereby converting it to the active toxin.</text>
</comment>
<dbReference type="RefSeq" id="WP_170168833.1">
    <property type="nucleotide sequence ID" value="NZ_JBEHHI010000002.1"/>
</dbReference>
<dbReference type="EMBL" id="JBEHHI010000002">
    <property type="protein sequence ID" value="MEX5728533.1"/>
    <property type="molecule type" value="Genomic_DNA"/>
</dbReference>
<comment type="similarity">
    <text evidence="1 2">Belongs to the RTX toxin acyltransferase family.</text>
</comment>
<evidence type="ECO:0000256" key="2">
    <source>
        <dbReference type="RuleBase" id="RU368102"/>
    </source>
</evidence>
<comment type="subcellular location">
    <subcellularLocation>
        <location evidence="2">Cytoplasm</location>
    </subcellularLocation>
</comment>
<name>A0ABV3XW35_9RHOB</name>
<evidence type="ECO:0000313" key="3">
    <source>
        <dbReference type="EMBL" id="MEX5728533.1"/>
    </source>
</evidence>
<keyword evidence="2" id="KW-0012">Acyltransferase</keyword>
<accession>A0ABV3XW35</accession>
<keyword evidence="2" id="KW-0204">Cytolysis</keyword>
<gene>
    <name evidence="3" type="ORF">Ga0609869_001886</name>
</gene>
<proteinExistence type="inferred from homology"/>
<evidence type="ECO:0000256" key="1">
    <source>
        <dbReference type="ARBA" id="ARBA00005686"/>
    </source>
</evidence>
<reference evidence="3 4" key="1">
    <citation type="submission" date="2024-06" db="EMBL/GenBank/DDBJ databases">
        <title>Genome of Rhodovulum iodosum, a marine photoferrotroph.</title>
        <authorList>
            <person name="Bianchini G."/>
            <person name="Nikeleit V."/>
            <person name="Kappler A."/>
            <person name="Bryce C."/>
            <person name="Sanchez-Baracaldo P."/>
        </authorList>
    </citation>
    <scope>NUCLEOTIDE SEQUENCE [LARGE SCALE GENOMIC DNA]</scope>
    <source>
        <strain evidence="3 4">UT/N1</strain>
    </source>
</reference>
<sequence>MGELTDATGAALPAVEAPSADLLRAYGDMAFLAFRSPRHGAMSVGELRRYLEPPLTHGQFRLFRFDGVPRGMYTWAWLTPEAERRLIVGDPLDPEDWAAGERLWIVDLIAPYRGLTSSMVRWVMVPGHFTDRSFLFRRVDSENRTRRIVHIDFRRARLSKVMDEAAFLAAQPRLPPGR</sequence>
<dbReference type="Pfam" id="PF02794">
    <property type="entry name" value="HlyC"/>
    <property type="match status" value="1"/>
</dbReference>
<dbReference type="EC" id="2.3.1.-" evidence="2"/>
<evidence type="ECO:0000313" key="4">
    <source>
        <dbReference type="Proteomes" id="UP001560019"/>
    </source>
</evidence>
<dbReference type="Proteomes" id="UP001560019">
    <property type="component" value="Unassembled WGS sequence"/>
</dbReference>
<organism evidence="3 4">
    <name type="scientific">Rhodovulum iodosum</name>
    <dbReference type="NCBI Taxonomy" id="68291"/>
    <lineage>
        <taxon>Bacteria</taxon>
        <taxon>Pseudomonadati</taxon>
        <taxon>Pseudomonadota</taxon>
        <taxon>Alphaproteobacteria</taxon>
        <taxon>Rhodobacterales</taxon>
        <taxon>Paracoccaceae</taxon>
        <taxon>Rhodovulum</taxon>
    </lineage>
</organism>
<keyword evidence="4" id="KW-1185">Reference proteome</keyword>
<dbReference type="InterPro" id="IPR003996">
    <property type="entry name" value="RTX_toxin-activating_protC_bac"/>
</dbReference>